<comment type="caution">
    <text evidence="1">The sequence shown here is derived from an EMBL/GenBank/DDBJ whole genome shotgun (WGS) entry which is preliminary data.</text>
</comment>
<accession>A0ABQ4CG03</accession>
<keyword evidence="2" id="KW-1185">Reference proteome</keyword>
<evidence type="ECO:0008006" key="3">
    <source>
        <dbReference type="Google" id="ProtNLM"/>
    </source>
</evidence>
<reference evidence="1 2" key="1">
    <citation type="submission" date="2021-01" db="EMBL/GenBank/DDBJ databases">
        <title>Whole genome shotgun sequence of Asanoa iriomotensis NBRC 100142.</title>
        <authorList>
            <person name="Komaki H."/>
            <person name="Tamura T."/>
        </authorList>
    </citation>
    <scope>NUCLEOTIDE SEQUENCE [LARGE SCALE GENOMIC DNA]</scope>
    <source>
        <strain evidence="1 2">NBRC 100142</strain>
    </source>
</reference>
<dbReference type="Proteomes" id="UP000624325">
    <property type="component" value="Unassembled WGS sequence"/>
</dbReference>
<evidence type="ECO:0000313" key="2">
    <source>
        <dbReference type="Proteomes" id="UP000624325"/>
    </source>
</evidence>
<dbReference type="RefSeq" id="WP_203708516.1">
    <property type="nucleotide sequence ID" value="NZ_BAAALU010000018.1"/>
</dbReference>
<evidence type="ECO:0000313" key="1">
    <source>
        <dbReference type="EMBL" id="GIF61701.1"/>
    </source>
</evidence>
<dbReference type="EMBL" id="BONC01000123">
    <property type="protein sequence ID" value="GIF61701.1"/>
    <property type="molecule type" value="Genomic_DNA"/>
</dbReference>
<gene>
    <name evidence="1" type="ORF">Air01nite_77960</name>
</gene>
<protein>
    <recommendedName>
        <fullName evidence="3">Protein-tyrosine phosphatase</fullName>
    </recommendedName>
</protein>
<proteinExistence type="predicted"/>
<organism evidence="1 2">
    <name type="scientific">Asanoa iriomotensis</name>
    <dbReference type="NCBI Taxonomy" id="234613"/>
    <lineage>
        <taxon>Bacteria</taxon>
        <taxon>Bacillati</taxon>
        <taxon>Actinomycetota</taxon>
        <taxon>Actinomycetes</taxon>
        <taxon>Micromonosporales</taxon>
        <taxon>Micromonosporaceae</taxon>
        <taxon>Asanoa</taxon>
    </lineage>
</organism>
<sequence>MTTRTTLTNPWTVAVADSGSPSHPSIAYVIAAHDRADAIARVHAHHSTVTGCRAEQILTVAADPGVPPADAWYGWTDLRGIKALRLVIEPAEVRELARLRLRLRRWNAMMAPYYAAEDADAAEIPPSAWHAYDDEAEAICDAVDSLLGAVRA</sequence>
<name>A0ABQ4CG03_9ACTN</name>